<keyword evidence="2" id="KW-0560">Oxidoreductase</keyword>
<dbReference type="SUPFAM" id="SSF54909">
    <property type="entry name" value="Dimeric alpha+beta barrel"/>
    <property type="match status" value="1"/>
</dbReference>
<evidence type="ECO:0000259" key="1">
    <source>
        <dbReference type="PROSITE" id="PS51725"/>
    </source>
</evidence>
<sequence length="111" mass="12526">MAVAGRLRAVLTFTVRPGDAEEFENAWREVADWTRAWPGCIRQTLSLAGAADEEIVYVITSDWSDESSFRSFERSEEQDVVTAGLRRLRRSSRMELQRVVAERLAAGVPPI</sequence>
<evidence type="ECO:0000313" key="2">
    <source>
        <dbReference type="EMBL" id="MBP2708278.1"/>
    </source>
</evidence>
<keyword evidence="2" id="KW-0503">Monooxygenase</keyword>
<name>A0A940WNQ6_9ACTN</name>
<keyword evidence="3" id="KW-1185">Reference proteome</keyword>
<dbReference type="GO" id="GO:0004497">
    <property type="term" value="F:monooxygenase activity"/>
    <property type="evidence" value="ECO:0007669"/>
    <property type="project" value="UniProtKB-KW"/>
</dbReference>
<dbReference type="PROSITE" id="PS51725">
    <property type="entry name" value="ABM"/>
    <property type="match status" value="1"/>
</dbReference>
<dbReference type="Gene3D" id="3.30.70.100">
    <property type="match status" value="1"/>
</dbReference>
<accession>A0A940WNQ6</accession>
<dbReference type="Proteomes" id="UP000674234">
    <property type="component" value="Unassembled WGS sequence"/>
</dbReference>
<gene>
    <name evidence="2" type="ORF">JOL79_31315</name>
</gene>
<organism evidence="2 3">
    <name type="scientific">Microbispora oryzae</name>
    <dbReference type="NCBI Taxonomy" id="2806554"/>
    <lineage>
        <taxon>Bacteria</taxon>
        <taxon>Bacillati</taxon>
        <taxon>Actinomycetota</taxon>
        <taxon>Actinomycetes</taxon>
        <taxon>Streptosporangiales</taxon>
        <taxon>Streptosporangiaceae</taxon>
        <taxon>Microbispora</taxon>
    </lineage>
</organism>
<evidence type="ECO:0000313" key="3">
    <source>
        <dbReference type="Proteomes" id="UP000674234"/>
    </source>
</evidence>
<dbReference type="InterPro" id="IPR011008">
    <property type="entry name" value="Dimeric_a/b-barrel"/>
</dbReference>
<dbReference type="Pfam" id="PF03992">
    <property type="entry name" value="ABM"/>
    <property type="match status" value="1"/>
</dbReference>
<dbReference type="RefSeq" id="WP_210159539.1">
    <property type="nucleotide sequence ID" value="NZ_JAFCNB010000029.1"/>
</dbReference>
<reference evidence="2" key="1">
    <citation type="submission" date="2021-02" db="EMBL/GenBank/DDBJ databases">
        <title>Draft genome sequence of Microbispora sp. RL4-1S isolated from rice leaves in Thailand.</title>
        <authorList>
            <person name="Muangham S."/>
            <person name="Duangmal K."/>
        </authorList>
    </citation>
    <scope>NUCLEOTIDE SEQUENCE</scope>
    <source>
        <strain evidence="2">RL4-1S</strain>
    </source>
</reference>
<proteinExistence type="predicted"/>
<feature type="domain" description="ABM" evidence="1">
    <location>
        <begin position="7"/>
        <end position="100"/>
    </location>
</feature>
<comment type="caution">
    <text evidence="2">The sequence shown here is derived from an EMBL/GenBank/DDBJ whole genome shotgun (WGS) entry which is preliminary data.</text>
</comment>
<dbReference type="AlphaFoldDB" id="A0A940WNQ6"/>
<dbReference type="InterPro" id="IPR007138">
    <property type="entry name" value="ABM_dom"/>
</dbReference>
<protein>
    <submittedName>
        <fullName evidence="2">Antibiotic biosynthesis monooxygenase</fullName>
    </submittedName>
</protein>
<dbReference type="EMBL" id="JAFCNB010000029">
    <property type="protein sequence ID" value="MBP2708278.1"/>
    <property type="molecule type" value="Genomic_DNA"/>
</dbReference>